<dbReference type="OrthoDB" id="8116725at2"/>
<dbReference type="RefSeq" id="WP_099911844.1">
    <property type="nucleotide sequence ID" value="NZ_AWWI01000111.1"/>
</dbReference>
<dbReference type="Pfam" id="PF06568">
    <property type="entry name" value="YjiS-like"/>
    <property type="match status" value="1"/>
</dbReference>
<name>A0A2G8RCD1_9RHOB</name>
<evidence type="ECO:0000313" key="3">
    <source>
        <dbReference type="Proteomes" id="UP000231259"/>
    </source>
</evidence>
<feature type="domain" description="YjiS-like" evidence="1">
    <location>
        <begin position="51"/>
        <end position="85"/>
    </location>
</feature>
<comment type="caution">
    <text evidence="2">The sequence shown here is derived from an EMBL/GenBank/DDBJ whole genome shotgun (WGS) entry which is preliminary data.</text>
</comment>
<dbReference type="AlphaFoldDB" id="A0A2G8RCD1"/>
<dbReference type="InterPro" id="IPR009506">
    <property type="entry name" value="YjiS-like"/>
</dbReference>
<organism evidence="2 3">
    <name type="scientific">Puniceibacterium antarcticum</name>
    <dbReference type="NCBI Taxonomy" id="1206336"/>
    <lineage>
        <taxon>Bacteria</taxon>
        <taxon>Pseudomonadati</taxon>
        <taxon>Pseudomonadota</taxon>
        <taxon>Alphaproteobacteria</taxon>
        <taxon>Rhodobacterales</taxon>
        <taxon>Paracoccaceae</taxon>
        <taxon>Puniceibacterium</taxon>
    </lineage>
</organism>
<protein>
    <recommendedName>
        <fullName evidence="1">YjiS-like domain-containing protein</fullName>
    </recommendedName>
</protein>
<sequence length="90" mass="9581">MTTANTSHSFGTFGHAGLIGNIFVSALDTPRSRDGSSTSAQIFGLFTSTYAAVSAWNDSRITRKALSALTDRELDDIGLTRGDIDAVARR</sequence>
<dbReference type="Proteomes" id="UP000231259">
    <property type="component" value="Unassembled WGS sequence"/>
</dbReference>
<dbReference type="EMBL" id="AWWI01000111">
    <property type="protein sequence ID" value="PIL19153.1"/>
    <property type="molecule type" value="Genomic_DNA"/>
</dbReference>
<accession>A0A2G8RCD1</accession>
<gene>
    <name evidence="2" type="ORF">P775_16355</name>
</gene>
<proteinExistence type="predicted"/>
<reference evidence="2 3" key="1">
    <citation type="submission" date="2013-09" db="EMBL/GenBank/DDBJ databases">
        <title>Genome sequencing of Phaeobacter antarcticus sp. nov. SM1211.</title>
        <authorList>
            <person name="Zhang X.-Y."/>
            <person name="Liu C."/>
            <person name="Chen X.-L."/>
            <person name="Xie B.-B."/>
            <person name="Qin Q.-L."/>
            <person name="Rong J.-C."/>
            <person name="Zhang Y.-Z."/>
        </authorList>
    </citation>
    <scope>NUCLEOTIDE SEQUENCE [LARGE SCALE GENOMIC DNA]</scope>
    <source>
        <strain evidence="2 3">SM1211</strain>
    </source>
</reference>
<evidence type="ECO:0000313" key="2">
    <source>
        <dbReference type="EMBL" id="PIL19153.1"/>
    </source>
</evidence>
<keyword evidence="3" id="KW-1185">Reference proteome</keyword>
<evidence type="ECO:0000259" key="1">
    <source>
        <dbReference type="Pfam" id="PF06568"/>
    </source>
</evidence>